<feature type="active site" description="Charge relay system" evidence="5">
    <location>
        <position position="196"/>
    </location>
</feature>
<dbReference type="InterPro" id="IPR050131">
    <property type="entry name" value="Peptidase_S8_subtilisin-like"/>
</dbReference>
<proteinExistence type="inferred from homology"/>
<organism evidence="10 11">
    <name type="scientific">Pseudomonas zhanjiangensis</name>
    <dbReference type="NCBI Taxonomy" id="3239015"/>
    <lineage>
        <taxon>Bacteria</taxon>
        <taxon>Pseudomonadati</taxon>
        <taxon>Pseudomonadota</taxon>
        <taxon>Gammaproteobacteria</taxon>
        <taxon>Pseudomonadales</taxon>
        <taxon>Pseudomonadaceae</taxon>
        <taxon>Pseudomonas</taxon>
    </lineage>
</organism>
<dbReference type="PROSITE" id="PS51892">
    <property type="entry name" value="SUBTILASE"/>
    <property type="match status" value="1"/>
</dbReference>
<reference evidence="10 11" key="1">
    <citation type="submission" date="2024-07" db="EMBL/GenBank/DDBJ databases">
        <authorList>
            <person name="Li M."/>
        </authorList>
    </citation>
    <scope>NUCLEOTIDE SEQUENCE [LARGE SCALE GENOMIC DNA]</scope>
    <source>
        <strain evidence="10 11">25A3E</strain>
    </source>
</reference>
<sequence length="661" mass="68537">MRPISVLSVFFCALLLPTLLNAQPALTGQLAHAQARPLERYAPDRVLVKFKPGTAAALVTQAHRSASAMPAKEIPGIGVQVVTVPAGSVMAQVAAYRANPNVLYAEPDYYRLLVVPSEEPGPTPAGGGNYFAEQWYLHNTAQAHTTVMQTIFGPIFSSATGTLDADIDAPEAWDITLGTATTSSVAYDTAKVAVLDSGADCAAIELNGKCLEQVNYVEGQSLIGDSCPPSAPACDNLGHGTFTASEIVANTDNGEGIAGVAWNTSAGIFKVCYLEWVTDGISLFEVGLCPVSASAAAITEAASDRMAGGSLVRSQYHVITMSYGSDFIDEGGNITPTDPSNAECDAVQFAVDQGVLLVAGAGNNGNTQRFYPAACTDTNGNSTVIAVAASDDDDYRPSFSTYSQNFDDWVSLAAPGETIIGILPDAKCAGAYPPGTDSCVDWWDGTSMATPLVAGGAALVWADLYQSLKAGGASGAALAPANCTWAGLPCNQVVRQRLEDGADKTGAQGQNMQNWTRHGRLNIAGALALGGEPPQPPTTPTAPQLASSQVIDPQGDGNQWVRVEWNHDGENLTGFDLERNTLHKKNGSITSTTIVAISDAAIRAYEDDVGSGRYSYRVRARNGLEASAWSGMSGVMVVSDAGSGGGKGSGGGGKGGGKPNR</sequence>
<protein>
    <submittedName>
        <fullName evidence="10">S8 family serine peptidase</fullName>
    </submittedName>
</protein>
<keyword evidence="11" id="KW-1185">Reference proteome</keyword>
<comment type="caution">
    <text evidence="10">The sequence shown here is derived from an EMBL/GenBank/DDBJ whole genome shotgun (WGS) entry which is preliminary data.</text>
</comment>
<dbReference type="PRINTS" id="PR00723">
    <property type="entry name" value="SUBTILISIN"/>
</dbReference>
<dbReference type="PROSITE" id="PS00138">
    <property type="entry name" value="SUBTILASE_SER"/>
    <property type="match status" value="1"/>
</dbReference>
<evidence type="ECO:0000256" key="1">
    <source>
        <dbReference type="ARBA" id="ARBA00011073"/>
    </source>
</evidence>
<dbReference type="InterPro" id="IPR054399">
    <property type="entry name" value="Fervidolysin-like_N_prodom"/>
</dbReference>
<dbReference type="Proteomes" id="UP001560296">
    <property type="component" value="Unassembled WGS sequence"/>
</dbReference>
<dbReference type="PANTHER" id="PTHR43806:SF11">
    <property type="entry name" value="CEREVISIN-RELATED"/>
    <property type="match status" value="1"/>
</dbReference>
<comment type="similarity">
    <text evidence="1 5">Belongs to the peptidase S8 family.</text>
</comment>
<evidence type="ECO:0000313" key="10">
    <source>
        <dbReference type="EMBL" id="MEX6502708.1"/>
    </source>
</evidence>
<feature type="chain" id="PRO_5046278632" evidence="7">
    <location>
        <begin position="23"/>
        <end position="661"/>
    </location>
</feature>
<keyword evidence="7" id="KW-0732">Signal</keyword>
<name>A0ABV3YTQ4_9PSED</name>
<dbReference type="EMBL" id="JBFTEG010000008">
    <property type="protein sequence ID" value="MEX6502708.1"/>
    <property type="molecule type" value="Genomic_DNA"/>
</dbReference>
<dbReference type="Pfam" id="PF00082">
    <property type="entry name" value="Peptidase_S8"/>
    <property type="match status" value="1"/>
</dbReference>
<dbReference type="SUPFAM" id="SSF52743">
    <property type="entry name" value="Subtilisin-like"/>
    <property type="match status" value="1"/>
</dbReference>
<evidence type="ECO:0000259" key="8">
    <source>
        <dbReference type="Pfam" id="PF00082"/>
    </source>
</evidence>
<keyword evidence="3 5" id="KW-0378">Hydrolase</keyword>
<evidence type="ECO:0000256" key="2">
    <source>
        <dbReference type="ARBA" id="ARBA00022670"/>
    </source>
</evidence>
<feature type="active site" description="Charge relay system" evidence="5">
    <location>
        <position position="239"/>
    </location>
</feature>
<keyword evidence="2 5" id="KW-0645">Protease</keyword>
<keyword evidence="4 5" id="KW-0720">Serine protease</keyword>
<dbReference type="InterPro" id="IPR015500">
    <property type="entry name" value="Peptidase_S8_subtilisin-rel"/>
</dbReference>
<dbReference type="Pfam" id="PF22148">
    <property type="entry name" value="Fervidolysin_NPro-like"/>
    <property type="match status" value="1"/>
</dbReference>
<feature type="region of interest" description="Disordered" evidence="6">
    <location>
        <begin position="639"/>
        <end position="661"/>
    </location>
</feature>
<accession>A0ABV3YTQ4</accession>
<evidence type="ECO:0000259" key="9">
    <source>
        <dbReference type="Pfam" id="PF22148"/>
    </source>
</evidence>
<feature type="domain" description="Fervidolysin-like N-terminal prodomain" evidence="9">
    <location>
        <begin position="34"/>
        <end position="107"/>
    </location>
</feature>
<feature type="domain" description="Peptidase S8/S53" evidence="8">
    <location>
        <begin position="190"/>
        <end position="468"/>
    </location>
</feature>
<dbReference type="Gene3D" id="3.40.50.200">
    <property type="entry name" value="Peptidase S8/S53 domain"/>
    <property type="match status" value="1"/>
</dbReference>
<feature type="active site" description="Charge relay system" evidence="5">
    <location>
        <position position="447"/>
    </location>
</feature>
<dbReference type="PANTHER" id="PTHR43806">
    <property type="entry name" value="PEPTIDASE S8"/>
    <property type="match status" value="1"/>
</dbReference>
<evidence type="ECO:0000256" key="6">
    <source>
        <dbReference type="SAM" id="MobiDB-lite"/>
    </source>
</evidence>
<evidence type="ECO:0000256" key="5">
    <source>
        <dbReference type="PROSITE-ProRule" id="PRU01240"/>
    </source>
</evidence>
<feature type="compositionally biased region" description="Gly residues" evidence="6">
    <location>
        <begin position="642"/>
        <end position="661"/>
    </location>
</feature>
<evidence type="ECO:0000313" key="11">
    <source>
        <dbReference type="Proteomes" id="UP001560296"/>
    </source>
</evidence>
<gene>
    <name evidence="10" type="ORF">AB5S05_11580</name>
</gene>
<dbReference type="InterPro" id="IPR000209">
    <property type="entry name" value="Peptidase_S8/S53_dom"/>
</dbReference>
<evidence type="ECO:0000256" key="4">
    <source>
        <dbReference type="ARBA" id="ARBA00022825"/>
    </source>
</evidence>
<feature type="signal peptide" evidence="7">
    <location>
        <begin position="1"/>
        <end position="22"/>
    </location>
</feature>
<evidence type="ECO:0000256" key="3">
    <source>
        <dbReference type="ARBA" id="ARBA00022801"/>
    </source>
</evidence>
<dbReference type="InterPro" id="IPR036852">
    <property type="entry name" value="Peptidase_S8/S53_dom_sf"/>
</dbReference>
<dbReference type="InterPro" id="IPR023828">
    <property type="entry name" value="Peptidase_S8_Ser-AS"/>
</dbReference>
<dbReference type="RefSeq" id="WP_369287679.1">
    <property type="nucleotide sequence ID" value="NZ_JBFTEG010000008.1"/>
</dbReference>
<evidence type="ECO:0000256" key="7">
    <source>
        <dbReference type="SAM" id="SignalP"/>
    </source>
</evidence>
<feature type="region of interest" description="Disordered" evidence="6">
    <location>
        <begin position="529"/>
        <end position="548"/>
    </location>
</feature>